<dbReference type="SUPFAM" id="SSF55979">
    <property type="entry name" value="DNA clamp"/>
    <property type="match status" value="1"/>
</dbReference>
<evidence type="ECO:0000313" key="10">
    <source>
        <dbReference type="EMBL" id="MET3658058.1"/>
    </source>
</evidence>
<evidence type="ECO:0000313" key="11">
    <source>
        <dbReference type="Proteomes" id="UP001549104"/>
    </source>
</evidence>
<dbReference type="InterPro" id="IPR046938">
    <property type="entry name" value="DNA_clamp_sf"/>
</dbReference>
<keyword evidence="7" id="KW-0239">DNA-directed DNA polymerase</keyword>
<reference evidence="10 11" key="1">
    <citation type="submission" date="2024-06" db="EMBL/GenBank/DDBJ databases">
        <title>Sorghum-associated microbial communities from plants grown in Nebraska, USA.</title>
        <authorList>
            <person name="Schachtman D."/>
        </authorList>
    </citation>
    <scope>NUCLEOTIDE SEQUENCE [LARGE SCALE GENOMIC DNA]</scope>
    <source>
        <strain evidence="10 11">1288</strain>
    </source>
</reference>
<keyword evidence="11" id="KW-1185">Reference proteome</keyword>
<name>A0ABV2KDB6_SPOPS</name>
<evidence type="ECO:0000256" key="6">
    <source>
        <dbReference type="ARBA" id="ARBA00022705"/>
    </source>
</evidence>
<dbReference type="Pfam" id="PF02768">
    <property type="entry name" value="DNA_pol3_beta_3"/>
    <property type="match status" value="1"/>
</dbReference>
<dbReference type="EMBL" id="JBEPME010000004">
    <property type="protein sequence ID" value="MET3658058.1"/>
    <property type="molecule type" value="Genomic_DNA"/>
</dbReference>
<accession>A0ABV2KDB6</accession>
<proteinExistence type="inferred from homology"/>
<keyword evidence="4" id="KW-0808">Transferase</keyword>
<comment type="caution">
    <text evidence="10">The sequence shown here is derived from an EMBL/GenBank/DDBJ whole genome shotgun (WGS) entry which is preliminary data.</text>
</comment>
<evidence type="ECO:0000256" key="5">
    <source>
        <dbReference type="ARBA" id="ARBA00022695"/>
    </source>
</evidence>
<evidence type="ECO:0000256" key="1">
    <source>
        <dbReference type="ARBA" id="ARBA00004496"/>
    </source>
</evidence>
<dbReference type="Proteomes" id="UP001549104">
    <property type="component" value="Unassembled WGS sequence"/>
</dbReference>
<organism evidence="10 11">
    <name type="scientific">Sporosarcina psychrophila</name>
    <name type="common">Bacillus psychrophilus</name>
    <dbReference type="NCBI Taxonomy" id="1476"/>
    <lineage>
        <taxon>Bacteria</taxon>
        <taxon>Bacillati</taxon>
        <taxon>Bacillota</taxon>
        <taxon>Bacilli</taxon>
        <taxon>Bacillales</taxon>
        <taxon>Caryophanaceae</taxon>
        <taxon>Sporosarcina</taxon>
    </lineage>
</organism>
<evidence type="ECO:0000256" key="8">
    <source>
        <dbReference type="ARBA" id="ARBA00023125"/>
    </source>
</evidence>
<comment type="similarity">
    <text evidence="2">Belongs to the beta sliding clamp family.</text>
</comment>
<dbReference type="PANTHER" id="PTHR30478">
    <property type="entry name" value="DNA POLYMERASE III SUBUNIT BETA"/>
    <property type="match status" value="1"/>
</dbReference>
<keyword evidence="3" id="KW-0963">Cytoplasm</keyword>
<keyword evidence="5" id="KW-0548">Nucleotidyltransferase</keyword>
<keyword evidence="8" id="KW-0238">DNA-binding</keyword>
<dbReference type="Gene3D" id="3.10.150.10">
    <property type="entry name" value="DNA Polymerase III, subunit A, domain 2"/>
    <property type="match status" value="1"/>
</dbReference>
<evidence type="ECO:0000256" key="3">
    <source>
        <dbReference type="ARBA" id="ARBA00022490"/>
    </source>
</evidence>
<dbReference type="InterPro" id="IPR022635">
    <property type="entry name" value="DNA_polIII_beta_C"/>
</dbReference>
<evidence type="ECO:0000259" key="9">
    <source>
        <dbReference type="Pfam" id="PF02768"/>
    </source>
</evidence>
<dbReference type="RefSeq" id="WP_354313734.1">
    <property type="nucleotide sequence ID" value="NZ_JBEPME010000004.1"/>
</dbReference>
<feature type="domain" description="DNA polymerase III beta sliding clamp C-terminal" evidence="9">
    <location>
        <begin position="2"/>
        <end position="113"/>
    </location>
</feature>
<evidence type="ECO:0000256" key="4">
    <source>
        <dbReference type="ARBA" id="ARBA00022679"/>
    </source>
</evidence>
<evidence type="ECO:0000256" key="7">
    <source>
        <dbReference type="ARBA" id="ARBA00022932"/>
    </source>
</evidence>
<comment type="subcellular location">
    <subcellularLocation>
        <location evidence="1">Cytoplasm</location>
    </subcellularLocation>
</comment>
<evidence type="ECO:0000256" key="2">
    <source>
        <dbReference type="ARBA" id="ARBA00010752"/>
    </source>
</evidence>
<keyword evidence="6" id="KW-0235">DNA replication</keyword>
<sequence>MKVKVNRQELLAFIHRSLTFAKDEQHRSITLEPQAGALRIYSASDDSSSIEETLEATNDGEPEKFTINALFVSDALKAFSTVEVTLHIQSNVKPIFIFSEKDPTLTQLVLPIRTA</sequence>
<gene>
    <name evidence="10" type="ORF">ABIC55_003155</name>
</gene>
<dbReference type="PANTHER" id="PTHR30478:SF0">
    <property type="entry name" value="BETA SLIDING CLAMP"/>
    <property type="match status" value="1"/>
</dbReference>
<dbReference type="InterPro" id="IPR001001">
    <property type="entry name" value="DNA_polIII_beta"/>
</dbReference>
<protein>
    <submittedName>
        <fullName evidence="10">DNA polymerase III sliding clamp (Beta) subunit (PCNA family)</fullName>
    </submittedName>
</protein>